<feature type="compositionally biased region" description="Pro residues" evidence="1">
    <location>
        <begin position="313"/>
        <end position="325"/>
    </location>
</feature>
<proteinExistence type="predicted"/>
<evidence type="ECO:0000313" key="3">
    <source>
        <dbReference type="Proteomes" id="UP000807769"/>
    </source>
</evidence>
<evidence type="ECO:0000313" key="2">
    <source>
        <dbReference type="EMBL" id="KAG1820404.1"/>
    </source>
</evidence>
<dbReference type="EMBL" id="JABBWG010000008">
    <property type="protein sequence ID" value="KAG1820404.1"/>
    <property type="molecule type" value="Genomic_DNA"/>
</dbReference>
<keyword evidence="3" id="KW-1185">Reference proteome</keyword>
<reference evidence="2" key="1">
    <citation type="journal article" date="2020" name="New Phytol.">
        <title>Comparative genomics reveals dynamic genome evolution in host specialist ectomycorrhizal fungi.</title>
        <authorList>
            <person name="Lofgren L.A."/>
            <person name="Nguyen N.H."/>
            <person name="Vilgalys R."/>
            <person name="Ruytinx J."/>
            <person name="Liao H.L."/>
            <person name="Branco S."/>
            <person name="Kuo A."/>
            <person name="LaButti K."/>
            <person name="Lipzen A."/>
            <person name="Andreopoulos W."/>
            <person name="Pangilinan J."/>
            <person name="Riley R."/>
            <person name="Hundley H."/>
            <person name="Na H."/>
            <person name="Barry K."/>
            <person name="Grigoriev I.V."/>
            <person name="Stajich J.E."/>
            <person name="Kennedy P.G."/>
        </authorList>
    </citation>
    <scope>NUCLEOTIDE SEQUENCE</scope>
    <source>
        <strain evidence="2">MN1</strain>
    </source>
</reference>
<feature type="compositionally biased region" description="Polar residues" evidence="1">
    <location>
        <begin position="248"/>
        <end position="280"/>
    </location>
</feature>
<organism evidence="2 3">
    <name type="scientific">Suillus subaureus</name>
    <dbReference type="NCBI Taxonomy" id="48587"/>
    <lineage>
        <taxon>Eukaryota</taxon>
        <taxon>Fungi</taxon>
        <taxon>Dikarya</taxon>
        <taxon>Basidiomycota</taxon>
        <taxon>Agaricomycotina</taxon>
        <taxon>Agaricomycetes</taxon>
        <taxon>Agaricomycetidae</taxon>
        <taxon>Boletales</taxon>
        <taxon>Suillineae</taxon>
        <taxon>Suillaceae</taxon>
        <taxon>Suillus</taxon>
    </lineage>
</organism>
<gene>
    <name evidence="2" type="ORF">BJ212DRAFT_1297805</name>
</gene>
<dbReference type="AlphaFoldDB" id="A0A9P7EFS8"/>
<dbReference type="Proteomes" id="UP000807769">
    <property type="component" value="Unassembled WGS sequence"/>
</dbReference>
<feature type="region of interest" description="Disordered" evidence="1">
    <location>
        <begin position="307"/>
        <end position="341"/>
    </location>
</feature>
<dbReference type="GeneID" id="64626648"/>
<protein>
    <submittedName>
        <fullName evidence="2">Uncharacterized protein</fullName>
    </submittedName>
</protein>
<dbReference type="RefSeq" id="XP_041195675.1">
    <property type="nucleotide sequence ID" value="XM_041332631.1"/>
</dbReference>
<feature type="region of interest" description="Disordered" evidence="1">
    <location>
        <begin position="234"/>
        <end position="287"/>
    </location>
</feature>
<name>A0A9P7EFS8_9AGAM</name>
<dbReference type="OrthoDB" id="4092340at2759"/>
<sequence>MATMQSNNRASLLNGLRTGGVRSTSMSGPHTAALGGSFNIPRFVSNQHSVFVEDDDGMDEVAELFSQNMYINNQATRPLTAAVDGPNNRFVQQQMAAQSALNPNSLPFYPLLFSGEVQLHAYQQMQMMQLEIARLQSEQAQRNARAQAILIQHALRQQMQNRSASATIPPATAGPLETSFDIRPVGGSPPARRPSQAELLKAQLGVQTPPLEDQVPMTATLGGRAGVRVTSSVAFPSSPETPIRGSSPPGQTTVISGGTSLGNSLPSGNGHTIKDNTPSKSDVAVSWRRGSTTNSVLNGLRTVSAVSPSVKITPPPGERVSPPPGSGATSASKVRPRPLSFTAPLSRTLPVIALDSGSEHEDAYSTSSSASLSNPTTPHSSSSLDTSPLSPREEATKKLYEGLGMGRPILSASPIPVAHKFIGPLRQPRGPPSGADELGPKNFATRVRRKAIGGLGVLMGARERREAIEAY</sequence>
<feature type="region of interest" description="Disordered" evidence="1">
    <location>
        <begin position="360"/>
        <end position="392"/>
    </location>
</feature>
<evidence type="ECO:0000256" key="1">
    <source>
        <dbReference type="SAM" id="MobiDB-lite"/>
    </source>
</evidence>
<feature type="compositionally biased region" description="Low complexity" evidence="1">
    <location>
        <begin position="365"/>
        <end position="390"/>
    </location>
</feature>
<accession>A0A9P7EFS8</accession>
<comment type="caution">
    <text evidence="2">The sequence shown here is derived from an EMBL/GenBank/DDBJ whole genome shotgun (WGS) entry which is preliminary data.</text>
</comment>